<evidence type="ECO:0000256" key="7">
    <source>
        <dbReference type="SAM" id="MobiDB-lite"/>
    </source>
</evidence>
<protein>
    <recommendedName>
        <fullName evidence="3">UDP-N-acetylglucosamine diphosphorylase</fullName>
        <ecNumber evidence="3">2.7.7.23</ecNumber>
    </recommendedName>
</protein>
<feature type="region of interest" description="Disordered" evidence="7">
    <location>
        <begin position="1"/>
        <end position="29"/>
    </location>
</feature>
<proteinExistence type="inferred from homology"/>
<dbReference type="Gene3D" id="3.90.550.10">
    <property type="entry name" value="Spore Coat Polysaccharide Biosynthesis Protein SpsA, Chain A"/>
    <property type="match status" value="1"/>
</dbReference>
<keyword evidence="5" id="KW-0548">Nucleotidyltransferase</keyword>
<comment type="pathway">
    <text evidence="1">Nucleotide-sugar biosynthesis; UDP-N-acetyl-alpha-D-glucosamine biosynthesis; UDP-N-acetyl-alpha-D-glucosamine from N-acetyl-alpha-D-glucosamine 1-phosphate: step 1/1.</text>
</comment>
<evidence type="ECO:0000313" key="8">
    <source>
        <dbReference type="EMBL" id="CAD8765034.1"/>
    </source>
</evidence>
<evidence type="ECO:0000256" key="2">
    <source>
        <dbReference type="ARBA" id="ARBA00010401"/>
    </source>
</evidence>
<feature type="region of interest" description="Disordered" evidence="7">
    <location>
        <begin position="195"/>
        <end position="227"/>
    </location>
</feature>
<dbReference type="InterPro" id="IPR029044">
    <property type="entry name" value="Nucleotide-diphossugar_trans"/>
</dbReference>
<evidence type="ECO:0000256" key="3">
    <source>
        <dbReference type="ARBA" id="ARBA00012457"/>
    </source>
</evidence>
<evidence type="ECO:0000256" key="4">
    <source>
        <dbReference type="ARBA" id="ARBA00022679"/>
    </source>
</evidence>
<reference evidence="8" key="1">
    <citation type="submission" date="2021-01" db="EMBL/GenBank/DDBJ databases">
        <authorList>
            <person name="Corre E."/>
            <person name="Pelletier E."/>
            <person name="Niang G."/>
            <person name="Scheremetjew M."/>
            <person name="Finn R."/>
            <person name="Kale V."/>
            <person name="Holt S."/>
            <person name="Cochrane G."/>
            <person name="Meng A."/>
            <person name="Brown T."/>
            <person name="Cohen L."/>
        </authorList>
    </citation>
    <scope>NUCLEOTIDE SEQUENCE</scope>
    <source>
        <strain evidence="8">SAG 63-3</strain>
    </source>
</reference>
<dbReference type="PANTHER" id="PTHR11952">
    <property type="entry name" value="UDP- GLUCOSE PYROPHOSPHORYLASE"/>
    <property type="match status" value="1"/>
</dbReference>
<dbReference type="InterPro" id="IPR002618">
    <property type="entry name" value="UDPGP_fam"/>
</dbReference>
<dbReference type="EMBL" id="HBFM01002474">
    <property type="protein sequence ID" value="CAD8765034.1"/>
    <property type="molecule type" value="Transcribed_RNA"/>
</dbReference>
<dbReference type="InterPro" id="IPR039741">
    <property type="entry name" value="UDP-sugar_pyrophosphorylase"/>
</dbReference>
<feature type="compositionally biased region" description="Low complexity" evidence="7">
    <location>
        <begin position="1"/>
        <end position="22"/>
    </location>
</feature>
<gene>
    <name evidence="8" type="ORF">PPAR00522_LOCUS1419</name>
</gene>
<dbReference type="GO" id="GO:0003977">
    <property type="term" value="F:UDP-N-acetylglucosamine diphosphorylase activity"/>
    <property type="evidence" value="ECO:0007669"/>
    <property type="project" value="UniProtKB-EC"/>
</dbReference>
<dbReference type="SUPFAM" id="SSF53448">
    <property type="entry name" value="Nucleotide-diphospho-sugar transferases"/>
    <property type="match status" value="2"/>
</dbReference>
<evidence type="ECO:0000256" key="5">
    <source>
        <dbReference type="ARBA" id="ARBA00022695"/>
    </source>
</evidence>
<evidence type="ECO:0000256" key="6">
    <source>
        <dbReference type="ARBA" id="ARBA00048493"/>
    </source>
</evidence>
<dbReference type="EC" id="2.7.7.23" evidence="3"/>
<dbReference type="AlphaFoldDB" id="A0A7S0Y7U2"/>
<organism evidence="8">
    <name type="scientific">Polytomella parva</name>
    <dbReference type="NCBI Taxonomy" id="51329"/>
    <lineage>
        <taxon>Eukaryota</taxon>
        <taxon>Viridiplantae</taxon>
        <taxon>Chlorophyta</taxon>
        <taxon>core chlorophytes</taxon>
        <taxon>Chlorophyceae</taxon>
        <taxon>CS clade</taxon>
        <taxon>Chlamydomonadales</taxon>
        <taxon>Chlamydomonadaceae</taxon>
        <taxon>Polytomella</taxon>
    </lineage>
</organism>
<comment type="similarity">
    <text evidence="2">Belongs to the UDPGP type 1 family.</text>
</comment>
<name>A0A7S0Y7U2_9CHLO</name>
<feature type="compositionally biased region" description="Basic and acidic residues" evidence="7">
    <location>
        <begin position="200"/>
        <end position="227"/>
    </location>
</feature>
<feature type="region of interest" description="Disordered" evidence="7">
    <location>
        <begin position="382"/>
        <end position="428"/>
    </location>
</feature>
<sequence>MESASSSSSSSSPVPSASSAPQAPRPSPSSDLSIPWLIMTSPFTHAETIAHFAAHSFFGLKSSQVLFFQQDGLPCFDPNGKLILQTPTSLARAPDGNGGLYLALRKSGMLSELSKRGVQAIDCFCVDNALARPADPEMVGACWIRKTKCGSRTVARVDHTEKVGVFAARRRKGDGAEATRGGSLAVLEYSELPPTDATAYEERRDGKGKEEEEKGKEEEGVGKETEKNKCQGVKKLKYNWANICMHYFTLDFLNEVADRLDGTQKNKNHSKDMTHAKDANDASNRDVMLLSKESTMTAMPYHVARKNIPAAGSESVAGIKLELFIFDVFFMAGQNTTVVEIDRATNFAPVKNAPGSSTDSPDTARESVKKLHEQFSNILDLHPSSSSSLLPPPMTATVTSTTLKRAREEGESNAEEGLDPDGSNAVGPDLKRARAVETCDSDRSIGLSGINDKTDEIEDAEKKHTDGMKMNKEGLERLIEEKLKQRTSLQDISDSDLEILVQAVALTEWD</sequence>
<dbReference type="Pfam" id="PF01704">
    <property type="entry name" value="UDPGP"/>
    <property type="match status" value="1"/>
</dbReference>
<comment type="catalytic activity">
    <reaction evidence="6">
        <text>N-acetyl-alpha-D-glucosamine 1-phosphate + UTP + H(+) = UDP-N-acetyl-alpha-D-glucosamine + diphosphate</text>
        <dbReference type="Rhea" id="RHEA:13509"/>
        <dbReference type="ChEBI" id="CHEBI:15378"/>
        <dbReference type="ChEBI" id="CHEBI:33019"/>
        <dbReference type="ChEBI" id="CHEBI:46398"/>
        <dbReference type="ChEBI" id="CHEBI:57705"/>
        <dbReference type="ChEBI" id="CHEBI:57776"/>
        <dbReference type="EC" id="2.7.7.23"/>
    </reaction>
</comment>
<dbReference type="PANTHER" id="PTHR11952:SF2">
    <property type="entry name" value="LD24639P"/>
    <property type="match status" value="1"/>
</dbReference>
<accession>A0A7S0Y7U2</accession>
<evidence type="ECO:0000256" key="1">
    <source>
        <dbReference type="ARBA" id="ARBA00005208"/>
    </source>
</evidence>
<keyword evidence="4" id="KW-0808">Transferase</keyword>
<dbReference type="GO" id="GO:0006048">
    <property type="term" value="P:UDP-N-acetylglucosamine biosynthetic process"/>
    <property type="evidence" value="ECO:0007669"/>
    <property type="project" value="TreeGrafter"/>
</dbReference>